<accession>A0A9P3H8T0</accession>
<proteinExistence type="predicted"/>
<dbReference type="SUPFAM" id="SSF52047">
    <property type="entry name" value="RNI-like"/>
    <property type="match status" value="1"/>
</dbReference>
<protein>
    <submittedName>
        <fullName evidence="1">Uncharacterized protein</fullName>
    </submittedName>
</protein>
<reference evidence="1" key="1">
    <citation type="submission" date="2021-11" db="EMBL/GenBank/DDBJ databases">
        <authorList>
            <person name="Herlambang A."/>
            <person name="Guo Y."/>
            <person name="Takashima Y."/>
            <person name="Nishizawa T."/>
        </authorList>
    </citation>
    <scope>NUCLEOTIDE SEQUENCE</scope>
    <source>
        <strain evidence="1">E1425</strain>
    </source>
</reference>
<dbReference type="Proteomes" id="UP000827284">
    <property type="component" value="Unassembled WGS sequence"/>
</dbReference>
<comment type="caution">
    <text evidence="1">The sequence shown here is derived from an EMBL/GenBank/DDBJ whole genome shotgun (WGS) entry which is preliminary data.</text>
</comment>
<evidence type="ECO:0000313" key="1">
    <source>
        <dbReference type="EMBL" id="GJJ72154.1"/>
    </source>
</evidence>
<dbReference type="AlphaFoldDB" id="A0A9P3H8T0"/>
<organism evidence="1 2">
    <name type="scientific">Entomortierella parvispora</name>
    <dbReference type="NCBI Taxonomy" id="205924"/>
    <lineage>
        <taxon>Eukaryota</taxon>
        <taxon>Fungi</taxon>
        <taxon>Fungi incertae sedis</taxon>
        <taxon>Mucoromycota</taxon>
        <taxon>Mortierellomycotina</taxon>
        <taxon>Mortierellomycetes</taxon>
        <taxon>Mortierellales</taxon>
        <taxon>Mortierellaceae</taxon>
        <taxon>Entomortierella</taxon>
    </lineage>
</organism>
<name>A0A9P3H8T0_9FUNG</name>
<dbReference type="InterPro" id="IPR032675">
    <property type="entry name" value="LRR_dom_sf"/>
</dbReference>
<sequence length="522" mass="59783">MSVAPQHDLVQELDFHPATKHSLQDTIQHPLAIPEILLLVGEQIDKDTLVKCLRVSHFWYDIFMVQFWKSMRIDVSSGGKRPSFKQLARHAILVRELEVVCGRVIKDTKSLTVTFPSLTSLSIIYLGQSCEEAQVDLIRRHKDSLTFLDVQVNATRDLLRAIKDCPNLKKPPRTQLLAAPACLTPDGWLTIYRGLWSKIYEVQLCGDWVHVPNHRSVQAPVVFPSEALTKIVAQKTGPPRIRDLSITGYHHDQYAHLWVIQQCRQLVRLTWEGLGRLPFVRHGIPMMQLLANSIKSGKWSCEKLESLRIRLGMMEPADLATVLDNVDGLTELDVTNTNFNRWCWRALYDCSREHLFTLRVLRMSDYGADGITIIEILGSMPNLEVLEAGTILDTHLQRDSRPWVCKGLKELTFNIVLTSRATTQSMVLSRLSELTQLEALELFGPNQMEDHRLRFMIAEGLDQLHTLRKLKKLVVVAPGIKDLWGVEEATWVRKNWPELRQIQGFSMLREVQETAWLVCNKD</sequence>
<dbReference type="OrthoDB" id="2355469at2759"/>
<keyword evidence="2" id="KW-1185">Reference proteome</keyword>
<gene>
    <name evidence="1" type="ORF">EMPS_04511</name>
</gene>
<dbReference type="Gene3D" id="3.80.10.10">
    <property type="entry name" value="Ribonuclease Inhibitor"/>
    <property type="match status" value="1"/>
</dbReference>
<dbReference type="EMBL" id="BQFW01000006">
    <property type="protein sequence ID" value="GJJ72154.1"/>
    <property type="molecule type" value="Genomic_DNA"/>
</dbReference>
<reference evidence="1" key="2">
    <citation type="journal article" date="2022" name="Microbiol. Resour. Announc.">
        <title>Whole-Genome Sequence of Entomortierella parvispora E1425, a Mucoromycotan Fungus Associated with Burkholderiaceae-Related Endosymbiotic Bacteria.</title>
        <authorList>
            <person name="Herlambang A."/>
            <person name="Guo Y."/>
            <person name="Takashima Y."/>
            <person name="Narisawa K."/>
            <person name="Ohta H."/>
            <person name="Nishizawa T."/>
        </authorList>
    </citation>
    <scope>NUCLEOTIDE SEQUENCE</scope>
    <source>
        <strain evidence="1">E1425</strain>
    </source>
</reference>
<evidence type="ECO:0000313" key="2">
    <source>
        <dbReference type="Proteomes" id="UP000827284"/>
    </source>
</evidence>